<evidence type="ECO:0000256" key="5">
    <source>
        <dbReference type="PIRSR" id="PIRSR604294-1"/>
    </source>
</evidence>
<proteinExistence type="inferred from homology"/>
<evidence type="ECO:0000256" key="3">
    <source>
        <dbReference type="ARBA" id="ARBA00023002"/>
    </source>
</evidence>
<keyword evidence="3" id="KW-0560">Oxidoreductase</keyword>
<dbReference type="EMBL" id="ML977029">
    <property type="protein sequence ID" value="KAF1950017.1"/>
    <property type="molecule type" value="Genomic_DNA"/>
</dbReference>
<dbReference type="PANTHER" id="PTHR10543:SF24">
    <property type="entry name" value="CAROTENOID ISOMEROOXYGENASE"/>
    <property type="match status" value="1"/>
</dbReference>
<evidence type="ECO:0000256" key="4">
    <source>
        <dbReference type="ARBA" id="ARBA00023004"/>
    </source>
</evidence>
<dbReference type="PANTHER" id="PTHR10543">
    <property type="entry name" value="BETA-CAROTENE DIOXYGENASE"/>
    <property type="match status" value="1"/>
</dbReference>
<evidence type="ECO:0008006" key="8">
    <source>
        <dbReference type="Google" id="ProtNLM"/>
    </source>
</evidence>
<feature type="binding site" evidence="5">
    <location>
        <position position="210"/>
    </location>
    <ligand>
        <name>Fe cation</name>
        <dbReference type="ChEBI" id="CHEBI:24875"/>
        <note>catalytic</note>
    </ligand>
</feature>
<dbReference type="AlphaFoldDB" id="A0A6A5TM57"/>
<evidence type="ECO:0000313" key="6">
    <source>
        <dbReference type="EMBL" id="KAF1950017.1"/>
    </source>
</evidence>
<feature type="binding site" evidence="5">
    <location>
        <position position="259"/>
    </location>
    <ligand>
        <name>Fe cation</name>
        <dbReference type="ChEBI" id="CHEBI:24875"/>
        <note>catalytic</note>
    </ligand>
</feature>
<dbReference type="Proteomes" id="UP000800035">
    <property type="component" value="Unassembled WGS sequence"/>
</dbReference>
<dbReference type="GO" id="GO:0046872">
    <property type="term" value="F:metal ion binding"/>
    <property type="evidence" value="ECO:0007669"/>
    <property type="project" value="UniProtKB-KW"/>
</dbReference>
<protein>
    <recommendedName>
        <fullName evidence="8">Carotenoid oxygenase</fullName>
    </recommendedName>
</protein>
<accession>A0A6A5TM57</accession>
<keyword evidence="2 5" id="KW-0479">Metal-binding</keyword>
<dbReference type="InterPro" id="IPR004294">
    <property type="entry name" value="Carotenoid_Oase"/>
</dbReference>
<dbReference type="OrthoDB" id="407010at2759"/>
<dbReference type="GO" id="GO:0016121">
    <property type="term" value="P:carotene catabolic process"/>
    <property type="evidence" value="ECO:0007669"/>
    <property type="project" value="TreeGrafter"/>
</dbReference>
<keyword evidence="7" id="KW-1185">Reference proteome</keyword>
<feature type="binding site" evidence="5">
    <location>
        <position position="328"/>
    </location>
    <ligand>
        <name>Fe cation</name>
        <dbReference type="ChEBI" id="CHEBI:24875"/>
        <note>catalytic</note>
    </ligand>
</feature>
<sequence length="545" mass="60474">MTIAWPNDAGFDVDYEKHDPVALTVKGNIPEYVAGVLYRTGPLGFKTTTEDGKIWAAKHWFDGFSCVHRFQIEFENGEPKVTYRSRRTVDEMLETVRKTGNLNSITFAAKRDPCESIFQKVMGVFTPKKDLKNVGVTISVNMAGASRISGRDAQEKNILVNGHTKGVDTLHVKTDAALLKAIDPETLEPRGFANMKVLHPKLKGPFAAAHGKADPETGDLFNYNLDPGRTGTYRVFKTSASTNNTEILATFSAPSSYLHSFFLSKNYVIICVWNAFYTWGGVSILYHKNMVDAIAPFDRDSKAKWYVVDRHGKGLVATFESNPFFSFHSTNAWEEPSSSDPTKTDIICELASYDNTDVIHRFYYDNVISSHPESEKYAGKKRMSCLPSQTQYRLSSVNHGLGSSKALPAELVFKADKAISLDLGTINPAYLTKRHRYTWGCADRLKSSFMDGIVKFDNITQTSTFWETEAHTPGEPIFVADPEGTAEDDGVLLTVVLDGLKGKSYMLVLDARNLKEVGRAEMDGPMSFGFHGAYKGVGRSYGGDV</sequence>
<evidence type="ECO:0000313" key="7">
    <source>
        <dbReference type="Proteomes" id="UP000800035"/>
    </source>
</evidence>
<dbReference type="GO" id="GO:0010436">
    <property type="term" value="F:carotenoid dioxygenase activity"/>
    <property type="evidence" value="ECO:0007669"/>
    <property type="project" value="TreeGrafter"/>
</dbReference>
<evidence type="ECO:0000256" key="1">
    <source>
        <dbReference type="ARBA" id="ARBA00006787"/>
    </source>
</evidence>
<keyword evidence="4 5" id="KW-0408">Iron</keyword>
<comment type="similarity">
    <text evidence="1">Belongs to the carotenoid oxygenase family.</text>
</comment>
<evidence type="ECO:0000256" key="2">
    <source>
        <dbReference type="ARBA" id="ARBA00022723"/>
    </source>
</evidence>
<feature type="binding site" evidence="5">
    <location>
        <position position="531"/>
    </location>
    <ligand>
        <name>Fe cation</name>
        <dbReference type="ChEBI" id="CHEBI:24875"/>
        <note>catalytic</note>
    </ligand>
</feature>
<gene>
    <name evidence="6" type="ORF">CC80DRAFT_497038</name>
</gene>
<reference evidence="6" key="1">
    <citation type="journal article" date="2020" name="Stud. Mycol.">
        <title>101 Dothideomycetes genomes: a test case for predicting lifestyles and emergence of pathogens.</title>
        <authorList>
            <person name="Haridas S."/>
            <person name="Albert R."/>
            <person name="Binder M."/>
            <person name="Bloem J."/>
            <person name="Labutti K."/>
            <person name="Salamov A."/>
            <person name="Andreopoulos B."/>
            <person name="Baker S."/>
            <person name="Barry K."/>
            <person name="Bills G."/>
            <person name="Bluhm B."/>
            <person name="Cannon C."/>
            <person name="Castanera R."/>
            <person name="Culley D."/>
            <person name="Daum C."/>
            <person name="Ezra D."/>
            <person name="Gonzalez J."/>
            <person name="Henrissat B."/>
            <person name="Kuo A."/>
            <person name="Liang C."/>
            <person name="Lipzen A."/>
            <person name="Lutzoni F."/>
            <person name="Magnuson J."/>
            <person name="Mondo S."/>
            <person name="Nolan M."/>
            <person name="Ohm R."/>
            <person name="Pangilinan J."/>
            <person name="Park H.-J."/>
            <person name="Ramirez L."/>
            <person name="Alfaro M."/>
            <person name="Sun H."/>
            <person name="Tritt A."/>
            <person name="Yoshinaga Y."/>
            <person name="Zwiers L.-H."/>
            <person name="Turgeon B."/>
            <person name="Goodwin S."/>
            <person name="Spatafora J."/>
            <person name="Crous P."/>
            <person name="Grigoriev I."/>
        </authorList>
    </citation>
    <scope>NUCLEOTIDE SEQUENCE</scope>
    <source>
        <strain evidence="6">CBS 675.92</strain>
    </source>
</reference>
<name>A0A6A5TM57_9PLEO</name>
<dbReference type="Pfam" id="PF03055">
    <property type="entry name" value="RPE65"/>
    <property type="match status" value="1"/>
</dbReference>
<organism evidence="6 7">
    <name type="scientific">Byssothecium circinans</name>
    <dbReference type="NCBI Taxonomy" id="147558"/>
    <lineage>
        <taxon>Eukaryota</taxon>
        <taxon>Fungi</taxon>
        <taxon>Dikarya</taxon>
        <taxon>Ascomycota</taxon>
        <taxon>Pezizomycotina</taxon>
        <taxon>Dothideomycetes</taxon>
        <taxon>Pleosporomycetidae</taxon>
        <taxon>Pleosporales</taxon>
        <taxon>Massarineae</taxon>
        <taxon>Massarinaceae</taxon>
        <taxon>Byssothecium</taxon>
    </lineage>
</organism>
<comment type="cofactor">
    <cofactor evidence="5">
        <name>Fe(2+)</name>
        <dbReference type="ChEBI" id="CHEBI:29033"/>
    </cofactor>
    <text evidence="5">Binds 1 Fe(2+) ion per subunit.</text>
</comment>